<dbReference type="AlphaFoldDB" id="A0A813R768"/>
<name>A0A813R768_9BILA</name>
<evidence type="ECO:0000313" key="2">
    <source>
        <dbReference type="Proteomes" id="UP000663864"/>
    </source>
</evidence>
<reference evidence="1" key="1">
    <citation type="submission" date="2021-02" db="EMBL/GenBank/DDBJ databases">
        <authorList>
            <person name="Nowell W R."/>
        </authorList>
    </citation>
    <scope>NUCLEOTIDE SEQUENCE</scope>
</reference>
<sequence length="95" mass="11097">MKKYGQKWLVDLMHGSIDSYKSPLALALVTYRLLKSFVKYRISLRKSPIPLAKLTICPCNCENSNAYQQLNELVDFDEKISFNYHYYKILKTIGD</sequence>
<accession>A0A813R768</accession>
<gene>
    <name evidence="1" type="ORF">ZHD862_LOCUS1161</name>
</gene>
<dbReference type="Proteomes" id="UP000663864">
    <property type="component" value="Unassembled WGS sequence"/>
</dbReference>
<dbReference type="EMBL" id="CAJNOT010000019">
    <property type="protein sequence ID" value="CAF0776821.1"/>
    <property type="molecule type" value="Genomic_DNA"/>
</dbReference>
<comment type="caution">
    <text evidence="1">The sequence shown here is derived from an EMBL/GenBank/DDBJ whole genome shotgun (WGS) entry which is preliminary data.</text>
</comment>
<organism evidence="1 2">
    <name type="scientific">Rotaria sordida</name>
    <dbReference type="NCBI Taxonomy" id="392033"/>
    <lineage>
        <taxon>Eukaryota</taxon>
        <taxon>Metazoa</taxon>
        <taxon>Spiralia</taxon>
        <taxon>Gnathifera</taxon>
        <taxon>Rotifera</taxon>
        <taxon>Eurotatoria</taxon>
        <taxon>Bdelloidea</taxon>
        <taxon>Philodinida</taxon>
        <taxon>Philodinidae</taxon>
        <taxon>Rotaria</taxon>
    </lineage>
</organism>
<proteinExistence type="predicted"/>
<protein>
    <submittedName>
        <fullName evidence="1">Uncharacterized protein</fullName>
    </submittedName>
</protein>
<evidence type="ECO:0000313" key="1">
    <source>
        <dbReference type="EMBL" id="CAF0776821.1"/>
    </source>
</evidence>